<protein>
    <submittedName>
        <fullName evidence="1">F-box-like domain protein</fullName>
    </submittedName>
</protein>
<sequence>MIEQLRLAGDQLRTAWSHYCKTYSAIQACHSQGKSPLGKGFPPEFIRQFDTELAFISSYEPKIQEIKLSIKHARNYSSGLAPINSLPPEILSRIFHLVLAQPCQLNRISEDKKKYYPRYPDYLAHVCALWRRTAISTGSLWCHIDVSSYETSYDGLVARAETHLERTGEFPIELHIAMDGDIYDEDVLTCRALCSLLSDASDRVESLELLVPRQFGHFHRSLFGIFLVGEHPIFTKFIIDSKAYHWNKFIEPDYVDPGEPCITCGFELQLENSCLEACFAPLTVLHLRGVFPLWESKAYHGLVDLRLLSTSPQSTIKEVELINILKSSPGLRILHFGLSIRNQAADTEELSPVHLEDLQVVKIFPNLEAPYECTRSVLPLLAPGSKPLRLSFEDHYVVDASLITELERFFMRSRVTRFHTRAILPPVRILLRYAPHLEQVVLDYAILHLGNDLPSMWLGVEDLKSLPRLRSLHIASSTLFERELCLLLECCPRNTVLYSCQVKRDGSAEMLNAEELSCIFPSIRTADIPLHPPGAQTVDWDVLD</sequence>
<dbReference type="AlphaFoldDB" id="A0A0A1UIF7"/>
<reference evidence="2" key="1">
    <citation type="journal article" date="2014" name="Genome Announc.">
        <title>Draft genome sequence of the plant-pathogenic soil fungus Rhizoctonia solani anastomosis group 3 strain Rhs1AP.</title>
        <authorList>
            <person name="Cubeta M.A."/>
            <person name="Thomas E."/>
            <person name="Dean R.A."/>
            <person name="Jabaji S."/>
            <person name="Neate S.M."/>
            <person name="Tavantzis S."/>
            <person name="Toda T."/>
            <person name="Vilgalys R."/>
            <person name="Bharathan N."/>
            <person name="Fedorova-Abrams N."/>
            <person name="Pakala S.B."/>
            <person name="Pakala S.M."/>
            <person name="Zafar N."/>
            <person name="Joardar V."/>
            <person name="Losada L."/>
            <person name="Nierman W.C."/>
        </authorList>
    </citation>
    <scope>NUCLEOTIDE SEQUENCE [LARGE SCALE GENOMIC DNA]</scope>
    <source>
        <strain evidence="2">AG-3</strain>
    </source>
</reference>
<proteinExistence type="predicted"/>
<dbReference type="EMBL" id="JATN01000321">
    <property type="protein sequence ID" value="EUC58580.1"/>
    <property type="molecule type" value="Genomic_DNA"/>
</dbReference>
<evidence type="ECO:0000313" key="2">
    <source>
        <dbReference type="Proteomes" id="UP000030108"/>
    </source>
</evidence>
<dbReference type="Gene3D" id="1.20.1280.50">
    <property type="match status" value="1"/>
</dbReference>
<organism evidence="1 2">
    <name type="scientific">Rhizoctonia solani AG-3 Rhs1AP</name>
    <dbReference type="NCBI Taxonomy" id="1086054"/>
    <lineage>
        <taxon>Eukaryota</taxon>
        <taxon>Fungi</taxon>
        <taxon>Dikarya</taxon>
        <taxon>Basidiomycota</taxon>
        <taxon>Agaricomycotina</taxon>
        <taxon>Agaricomycetes</taxon>
        <taxon>Cantharellales</taxon>
        <taxon>Ceratobasidiaceae</taxon>
        <taxon>Rhizoctonia</taxon>
    </lineage>
</organism>
<name>A0A0A1UIF7_9AGAM</name>
<dbReference type="OrthoDB" id="3266451at2759"/>
<dbReference type="Proteomes" id="UP000030108">
    <property type="component" value="Unassembled WGS sequence"/>
</dbReference>
<gene>
    <name evidence="1" type="ORF">RSOL_265550</name>
</gene>
<comment type="caution">
    <text evidence="1">The sequence shown here is derived from an EMBL/GenBank/DDBJ whole genome shotgun (WGS) entry which is preliminary data.</text>
</comment>
<accession>A0A0A1UIF7</accession>
<evidence type="ECO:0000313" key="1">
    <source>
        <dbReference type="EMBL" id="EUC58580.1"/>
    </source>
</evidence>